<evidence type="ECO:0000313" key="1">
    <source>
        <dbReference type="EMBL" id="GBM96367.1"/>
    </source>
</evidence>
<gene>
    <name evidence="1" type="ORF">AVEN_231370_1</name>
</gene>
<dbReference type="EMBL" id="BGPR01112860">
    <property type="protein sequence ID" value="GBM96367.1"/>
    <property type="molecule type" value="Genomic_DNA"/>
</dbReference>
<dbReference type="AlphaFoldDB" id="A0A4Y2K2G2"/>
<protein>
    <submittedName>
        <fullName evidence="1">Uncharacterized protein</fullName>
    </submittedName>
</protein>
<organism evidence="1 2">
    <name type="scientific">Araneus ventricosus</name>
    <name type="common">Orbweaver spider</name>
    <name type="synonym">Epeira ventricosa</name>
    <dbReference type="NCBI Taxonomy" id="182803"/>
    <lineage>
        <taxon>Eukaryota</taxon>
        <taxon>Metazoa</taxon>
        <taxon>Ecdysozoa</taxon>
        <taxon>Arthropoda</taxon>
        <taxon>Chelicerata</taxon>
        <taxon>Arachnida</taxon>
        <taxon>Araneae</taxon>
        <taxon>Araneomorphae</taxon>
        <taxon>Entelegynae</taxon>
        <taxon>Araneoidea</taxon>
        <taxon>Araneidae</taxon>
        <taxon>Araneus</taxon>
    </lineage>
</organism>
<accession>A0A4Y2K2G2</accession>
<reference evidence="1 2" key="1">
    <citation type="journal article" date="2019" name="Sci. Rep.">
        <title>Orb-weaving spider Araneus ventricosus genome elucidates the spidroin gene catalogue.</title>
        <authorList>
            <person name="Kono N."/>
            <person name="Nakamura H."/>
            <person name="Ohtoshi R."/>
            <person name="Moran D.A.P."/>
            <person name="Shinohara A."/>
            <person name="Yoshida Y."/>
            <person name="Fujiwara M."/>
            <person name="Mori M."/>
            <person name="Tomita M."/>
            <person name="Arakawa K."/>
        </authorList>
    </citation>
    <scope>NUCLEOTIDE SEQUENCE [LARGE SCALE GENOMIC DNA]</scope>
</reference>
<keyword evidence="2" id="KW-1185">Reference proteome</keyword>
<dbReference type="Proteomes" id="UP000499080">
    <property type="component" value="Unassembled WGS sequence"/>
</dbReference>
<proteinExistence type="predicted"/>
<name>A0A4Y2K2G2_ARAVE</name>
<comment type="caution">
    <text evidence="1">The sequence shown here is derived from an EMBL/GenBank/DDBJ whole genome shotgun (WGS) entry which is preliminary data.</text>
</comment>
<sequence length="94" mass="10999">MYVNYTARFVLSSLYTAGQLPRKDDTITHSNYKMKECRMGRVRISAGHSKKKCSYANFLSHDCSSRDSSDKRFKGFDACRELLFRVKVLQERFD</sequence>
<evidence type="ECO:0000313" key="2">
    <source>
        <dbReference type="Proteomes" id="UP000499080"/>
    </source>
</evidence>